<protein>
    <submittedName>
        <fullName evidence="2">Uncharacterized protein</fullName>
    </submittedName>
</protein>
<accession>A0A382EUU2</accession>
<organism evidence="2">
    <name type="scientific">marine metagenome</name>
    <dbReference type="NCBI Taxonomy" id="408172"/>
    <lineage>
        <taxon>unclassified sequences</taxon>
        <taxon>metagenomes</taxon>
        <taxon>ecological metagenomes</taxon>
    </lineage>
</organism>
<sequence length="62" mass="7083">MQKWFNKLNLTYSILICALLSVIGVSLIFMRLNGHLPIGIFIGLGFIIESLILLYKKFIKVN</sequence>
<evidence type="ECO:0000256" key="1">
    <source>
        <dbReference type="SAM" id="Phobius"/>
    </source>
</evidence>
<keyword evidence="1" id="KW-0812">Transmembrane</keyword>
<dbReference type="EMBL" id="UINC01046317">
    <property type="protein sequence ID" value="SVB54169.1"/>
    <property type="molecule type" value="Genomic_DNA"/>
</dbReference>
<feature type="transmembrane region" description="Helical" evidence="1">
    <location>
        <begin position="36"/>
        <end position="55"/>
    </location>
</feature>
<keyword evidence="1" id="KW-0472">Membrane</keyword>
<name>A0A382EUU2_9ZZZZ</name>
<keyword evidence="1" id="KW-1133">Transmembrane helix</keyword>
<dbReference type="AlphaFoldDB" id="A0A382EUU2"/>
<gene>
    <name evidence="2" type="ORF">METZ01_LOCUS207023</name>
</gene>
<evidence type="ECO:0000313" key="2">
    <source>
        <dbReference type="EMBL" id="SVB54169.1"/>
    </source>
</evidence>
<proteinExistence type="predicted"/>
<feature type="transmembrane region" description="Helical" evidence="1">
    <location>
        <begin position="12"/>
        <end position="30"/>
    </location>
</feature>
<reference evidence="2" key="1">
    <citation type="submission" date="2018-05" db="EMBL/GenBank/DDBJ databases">
        <authorList>
            <person name="Lanie J.A."/>
            <person name="Ng W.-L."/>
            <person name="Kazmierczak K.M."/>
            <person name="Andrzejewski T.M."/>
            <person name="Davidsen T.M."/>
            <person name="Wayne K.J."/>
            <person name="Tettelin H."/>
            <person name="Glass J.I."/>
            <person name="Rusch D."/>
            <person name="Podicherti R."/>
            <person name="Tsui H.-C.T."/>
            <person name="Winkler M.E."/>
        </authorList>
    </citation>
    <scope>NUCLEOTIDE SEQUENCE</scope>
</reference>